<evidence type="ECO:0000313" key="1">
    <source>
        <dbReference type="EMBL" id="KAE9047378.1"/>
    </source>
</evidence>
<sequence length="74" mass="8133">MQRELKSAISSAVCTFVLSLRSAANHPESRLPLFWLVSIHTCSMLSHNSRPLRCTRLQIFDSGEASARGTTGSN</sequence>
<dbReference type="OrthoDB" id="10273474at2759"/>
<proteinExistence type="predicted"/>
<evidence type="ECO:0000313" key="5">
    <source>
        <dbReference type="Proteomes" id="UP000434957"/>
    </source>
</evidence>
<evidence type="ECO:0000313" key="3">
    <source>
        <dbReference type="EMBL" id="KAE9355369.1"/>
    </source>
</evidence>
<dbReference type="AlphaFoldDB" id="A0A6A3P177"/>
<comment type="caution">
    <text evidence="1">The sequence shown here is derived from an EMBL/GenBank/DDBJ whole genome shotgun (WGS) entry which is preliminary data.</text>
</comment>
<dbReference type="EMBL" id="QXFU01000029">
    <property type="protein sequence ID" value="KAE9047378.1"/>
    <property type="molecule type" value="Genomic_DNA"/>
</dbReference>
<dbReference type="EMBL" id="QXFT01000095">
    <property type="protein sequence ID" value="KAE9355369.1"/>
    <property type="molecule type" value="Genomic_DNA"/>
</dbReference>
<protein>
    <submittedName>
        <fullName evidence="1">Uncharacterized protein</fullName>
    </submittedName>
</protein>
<evidence type="ECO:0000313" key="4">
    <source>
        <dbReference type="Proteomes" id="UP000429607"/>
    </source>
</evidence>
<keyword evidence="5" id="KW-1185">Reference proteome</keyword>
<dbReference type="Proteomes" id="UP000435112">
    <property type="component" value="Unassembled WGS sequence"/>
</dbReference>
<evidence type="ECO:0000313" key="2">
    <source>
        <dbReference type="EMBL" id="KAE9052028.1"/>
    </source>
</evidence>
<reference evidence="4 6" key="1">
    <citation type="submission" date="2018-09" db="EMBL/GenBank/DDBJ databases">
        <title>Genomic investigation of the strawberry pathogen Phytophthora fragariae indicates pathogenicity is determined by transcriptional variation in three key races.</title>
        <authorList>
            <person name="Adams T.M."/>
            <person name="Armitage A.D."/>
            <person name="Sobczyk M.K."/>
            <person name="Bates H.J."/>
            <person name="Dunwell J.M."/>
            <person name="Nellist C.F."/>
            <person name="Harrison R.J."/>
        </authorList>
    </citation>
    <scope>NUCLEOTIDE SEQUENCE [LARGE SCALE GENOMIC DNA]</scope>
    <source>
        <strain evidence="2 4">SCRP249</strain>
        <strain evidence="1 6">SCRP324</strain>
        <strain evidence="3 5">SCRP333</strain>
    </source>
</reference>
<dbReference type="Proteomes" id="UP000429607">
    <property type="component" value="Unassembled WGS sequence"/>
</dbReference>
<evidence type="ECO:0000313" key="6">
    <source>
        <dbReference type="Proteomes" id="UP000435112"/>
    </source>
</evidence>
<name>A0A6A3P177_9STRA</name>
<organism evidence="1 6">
    <name type="scientific">Phytophthora rubi</name>
    <dbReference type="NCBI Taxonomy" id="129364"/>
    <lineage>
        <taxon>Eukaryota</taxon>
        <taxon>Sar</taxon>
        <taxon>Stramenopiles</taxon>
        <taxon>Oomycota</taxon>
        <taxon>Peronosporomycetes</taxon>
        <taxon>Peronosporales</taxon>
        <taxon>Peronosporaceae</taxon>
        <taxon>Phytophthora</taxon>
    </lineage>
</organism>
<gene>
    <name evidence="2" type="ORF">PR001_g904</name>
    <name evidence="1" type="ORF">PR002_g1078</name>
    <name evidence="3" type="ORF">PR003_g2894</name>
</gene>
<accession>A0A6A3P177</accession>
<dbReference type="EMBL" id="QXFV01000025">
    <property type="protein sequence ID" value="KAE9052028.1"/>
    <property type="molecule type" value="Genomic_DNA"/>
</dbReference>
<dbReference type="Proteomes" id="UP000434957">
    <property type="component" value="Unassembled WGS sequence"/>
</dbReference>